<evidence type="ECO:0000259" key="1">
    <source>
        <dbReference type="PROSITE" id="PS50943"/>
    </source>
</evidence>
<gene>
    <name evidence="2" type="ORF">E2636_16580</name>
</gene>
<protein>
    <submittedName>
        <fullName evidence="2">XRE family transcriptional regulator</fullName>
    </submittedName>
</protein>
<dbReference type="PROSITE" id="PS50943">
    <property type="entry name" value="HTH_CROC1"/>
    <property type="match status" value="1"/>
</dbReference>
<dbReference type="Pfam" id="PF01381">
    <property type="entry name" value="HTH_3"/>
    <property type="match status" value="1"/>
</dbReference>
<dbReference type="GO" id="GO:0003677">
    <property type="term" value="F:DNA binding"/>
    <property type="evidence" value="ECO:0007669"/>
    <property type="project" value="InterPro"/>
</dbReference>
<dbReference type="Gene3D" id="1.10.260.40">
    <property type="entry name" value="lambda repressor-like DNA-binding domains"/>
    <property type="match status" value="1"/>
</dbReference>
<name>A0A4P7A1E6_9BACL</name>
<dbReference type="SMART" id="SM00530">
    <property type="entry name" value="HTH_XRE"/>
    <property type="match status" value="1"/>
</dbReference>
<dbReference type="Proteomes" id="UP000294292">
    <property type="component" value="Chromosome"/>
</dbReference>
<keyword evidence="3" id="KW-1185">Reference proteome</keyword>
<dbReference type="RefSeq" id="WP_134211252.1">
    <property type="nucleotide sequence ID" value="NZ_CP038015.1"/>
</dbReference>
<dbReference type="OrthoDB" id="1796720at2"/>
<dbReference type="InterPro" id="IPR001387">
    <property type="entry name" value="Cro/C1-type_HTH"/>
</dbReference>
<evidence type="ECO:0000313" key="2">
    <source>
        <dbReference type="EMBL" id="QBP42662.1"/>
    </source>
</evidence>
<accession>A0A4P7A1E6</accession>
<organism evidence="2 3">
    <name type="scientific">Paenisporosarcina antarctica</name>
    <dbReference type="NCBI Taxonomy" id="417367"/>
    <lineage>
        <taxon>Bacteria</taxon>
        <taxon>Bacillati</taxon>
        <taxon>Bacillota</taxon>
        <taxon>Bacilli</taxon>
        <taxon>Bacillales</taxon>
        <taxon>Caryophanaceae</taxon>
        <taxon>Paenisporosarcina</taxon>
    </lineage>
</organism>
<dbReference type="KEGG" id="panc:E2636_16580"/>
<dbReference type="SUPFAM" id="SSF47413">
    <property type="entry name" value="lambda repressor-like DNA-binding domains"/>
    <property type="match status" value="1"/>
</dbReference>
<reference evidence="2 3" key="1">
    <citation type="submission" date="2019-03" db="EMBL/GenBank/DDBJ databases">
        <title>Complete genome sequence of Paenisporosarcina antarctica CGMCC 1.6503T.</title>
        <authorList>
            <person name="Rong J.-C."/>
            <person name="Chi N.-Y."/>
            <person name="Zhang Q.-F."/>
        </authorList>
    </citation>
    <scope>NUCLEOTIDE SEQUENCE [LARGE SCALE GENOMIC DNA]</scope>
    <source>
        <strain evidence="2 3">CGMCC 1.6503</strain>
    </source>
</reference>
<feature type="domain" description="HTH cro/C1-type" evidence="1">
    <location>
        <begin position="14"/>
        <end position="46"/>
    </location>
</feature>
<dbReference type="CDD" id="cd00093">
    <property type="entry name" value="HTH_XRE"/>
    <property type="match status" value="1"/>
</dbReference>
<sequence>MDQEELIDIVSQKIRLIRLEKEFSQEEMSKILGISKKTLIQIEKGRVAAGWNVVVTCVALFEESEILQNGLGEDSLEIVRLVTFNQIEQIVMKTMGGKIWWKEVEKRGEYKLQQNVVSQHFRIIDDSNYRWFSSFELEEAMLHLKYLEKKVEK</sequence>
<dbReference type="EMBL" id="CP038015">
    <property type="protein sequence ID" value="QBP42662.1"/>
    <property type="molecule type" value="Genomic_DNA"/>
</dbReference>
<dbReference type="InterPro" id="IPR010982">
    <property type="entry name" value="Lambda_DNA-bd_dom_sf"/>
</dbReference>
<dbReference type="AlphaFoldDB" id="A0A4P7A1E6"/>
<proteinExistence type="predicted"/>
<evidence type="ECO:0000313" key="3">
    <source>
        <dbReference type="Proteomes" id="UP000294292"/>
    </source>
</evidence>